<organism evidence="2 3">
    <name type="scientific">Actinoplanes subglobosus</name>
    <dbReference type="NCBI Taxonomy" id="1547892"/>
    <lineage>
        <taxon>Bacteria</taxon>
        <taxon>Bacillati</taxon>
        <taxon>Actinomycetota</taxon>
        <taxon>Actinomycetes</taxon>
        <taxon>Micromonosporales</taxon>
        <taxon>Micromonosporaceae</taxon>
        <taxon>Actinoplanes</taxon>
    </lineage>
</organism>
<dbReference type="RefSeq" id="WP_378072649.1">
    <property type="nucleotide sequence ID" value="NZ_JBHSBL010000029.1"/>
</dbReference>
<comment type="caution">
    <text evidence="2">The sequence shown here is derived from an EMBL/GenBank/DDBJ whole genome shotgun (WGS) entry which is preliminary data.</text>
</comment>
<evidence type="ECO:0000313" key="3">
    <source>
        <dbReference type="Proteomes" id="UP001595867"/>
    </source>
</evidence>
<sequence length="91" mass="9821">MPELSPENRERLVRSQRQLTILAVLAIIVLVAIVVALSAAGASVLPGALVGVAVGALLSIPHRRLLTELGLTKQEARAILIEERKRRKAVR</sequence>
<keyword evidence="1" id="KW-1133">Transmembrane helix</keyword>
<proteinExistence type="predicted"/>
<keyword evidence="1" id="KW-0812">Transmembrane</keyword>
<name>A0ABV8J8B9_9ACTN</name>
<feature type="transmembrane region" description="Helical" evidence="1">
    <location>
        <begin position="43"/>
        <end position="60"/>
    </location>
</feature>
<feature type="transmembrane region" description="Helical" evidence="1">
    <location>
        <begin position="19"/>
        <end position="37"/>
    </location>
</feature>
<reference evidence="3" key="1">
    <citation type="journal article" date="2019" name="Int. J. Syst. Evol. Microbiol.">
        <title>The Global Catalogue of Microorganisms (GCM) 10K type strain sequencing project: providing services to taxonomists for standard genome sequencing and annotation.</title>
        <authorList>
            <consortium name="The Broad Institute Genomics Platform"/>
            <consortium name="The Broad Institute Genome Sequencing Center for Infectious Disease"/>
            <person name="Wu L."/>
            <person name="Ma J."/>
        </authorList>
    </citation>
    <scope>NUCLEOTIDE SEQUENCE [LARGE SCALE GENOMIC DNA]</scope>
    <source>
        <strain evidence="3">TBRC 5832</strain>
    </source>
</reference>
<gene>
    <name evidence="2" type="ORF">ACFO0C_43120</name>
</gene>
<dbReference type="EMBL" id="JBHSBL010000029">
    <property type="protein sequence ID" value="MFC4071771.1"/>
    <property type="molecule type" value="Genomic_DNA"/>
</dbReference>
<evidence type="ECO:0000313" key="2">
    <source>
        <dbReference type="EMBL" id="MFC4071771.1"/>
    </source>
</evidence>
<accession>A0ABV8J8B9</accession>
<evidence type="ECO:0000256" key="1">
    <source>
        <dbReference type="SAM" id="Phobius"/>
    </source>
</evidence>
<protein>
    <submittedName>
        <fullName evidence="2">Uncharacterized protein</fullName>
    </submittedName>
</protein>
<dbReference type="Proteomes" id="UP001595867">
    <property type="component" value="Unassembled WGS sequence"/>
</dbReference>
<keyword evidence="1" id="KW-0472">Membrane</keyword>
<keyword evidence="3" id="KW-1185">Reference proteome</keyword>